<protein>
    <recommendedName>
        <fullName evidence="4">DUF4271 domain-containing protein</fullName>
    </recommendedName>
</protein>
<evidence type="ECO:0000313" key="3">
    <source>
        <dbReference type="Proteomes" id="UP001549146"/>
    </source>
</evidence>
<sequence>MKTLAASIFVERPTESLDWVIYILVGSLLVIVISRVLFANNVESLRKIERFQEVNDNQGPFAFVCQLLFSVLVSTLIMNYLTNEYNFIFHTPILKVLAVSFIILLVFALRNLLGMIAAYAMGISFDQNFNLKTSNFYHAYAVGVLWIAVLLFYFSGISYKIPLLIGTGIILIIIRGLQYAYKFQNQNDKQSKIWYYNILYLCALEILPLLVLFKFLIMW</sequence>
<reference evidence="2 3" key="1">
    <citation type="submission" date="2024-06" db="EMBL/GenBank/DDBJ databases">
        <title>Genomic Encyclopedia of Type Strains, Phase IV (KMG-IV): sequencing the most valuable type-strain genomes for metagenomic binning, comparative biology and taxonomic classification.</title>
        <authorList>
            <person name="Goeker M."/>
        </authorList>
    </citation>
    <scope>NUCLEOTIDE SEQUENCE [LARGE SCALE GENOMIC DNA]</scope>
    <source>
        <strain evidence="2 3">DSM 29388</strain>
    </source>
</reference>
<dbReference type="RefSeq" id="WP_354505872.1">
    <property type="nucleotide sequence ID" value="NZ_JBEPMO010000001.1"/>
</dbReference>
<keyword evidence="1" id="KW-0812">Transmembrane</keyword>
<dbReference type="Pfam" id="PF14093">
    <property type="entry name" value="DUF4271"/>
    <property type="match status" value="1"/>
</dbReference>
<evidence type="ECO:0000256" key="1">
    <source>
        <dbReference type="SAM" id="Phobius"/>
    </source>
</evidence>
<dbReference type="EMBL" id="JBEPMO010000001">
    <property type="protein sequence ID" value="MET3730652.1"/>
    <property type="molecule type" value="Genomic_DNA"/>
</dbReference>
<dbReference type="InterPro" id="IPR025367">
    <property type="entry name" value="DUF4271"/>
</dbReference>
<accession>A0ABV2LT15</accession>
<feature type="transmembrane region" description="Helical" evidence="1">
    <location>
        <begin position="19"/>
        <end position="38"/>
    </location>
</feature>
<feature type="transmembrane region" description="Helical" evidence="1">
    <location>
        <begin position="101"/>
        <end position="125"/>
    </location>
</feature>
<keyword evidence="1" id="KW-0472">Membrane</keyword>
<feature type="transmembrane region" description="Helical" evidence="1">
    <location>
        <begin position="59"/>
        <end position="81"/>
    </location>
</feature>
<feature type="transmembrane region" description="Helical" evidence="1">
    <location>
        <begin position="193"/>
        <end position="217"/>
    </location>
</feature>
<dbReference type="Proteomes" id="UP001549146">
    <property type="component" value="Unassembled WGS sequence"/>
</dbReference>
<feature type="transmembrane region" description="Helical" evidence="1">
    <location>
        <begin position="137"/>
        <end position="155"/>
    </location>
</feature>
<keyword evidence="3" id="KW-1185">Reference proteome</keyword>
<organism evidence="2 3">
    <name type="scientific">Moheibacter stercoris</name>
    <dbReference type="NCBI Taxonomy" id="1628251"/>
    <lineage>
        <taxon>Bacteria</taxon>
        <taxon>Pseudomonadati</taxon>
        <taxon>Bacteroidota</taxon>
        <taxon>Flavobacteriia</taxon>
        <taxon>Flavobacteriales</taxon>
        <taxon>Weeksellaceae</taxon>
        <taxon>Moheibacter</taxon>
    </lineage>
</organism>
<name>A0ABV2LT15_9FLAO</name>
<comment type="caution">
    <text evidence="2">The sequence shown here is derived from an EMBL/GenBank/DDBJ whole genome shotgun (WGS) entry which is preliminary data.</text>
</comment>
<evidence type="ECO:0008006" key="4">
    <source>
        <dbReference type="Google" id="ProtNLM"/>
    </source>
</evidence>
<keyword evidence="1" id="KW-1133">Transmembrane helix</keyword>
<evidence type="ECO:0000313" key="2">
    <source>
        <dbReference type="EMBL" id="MET3730652.1"/>
    </source>
</evidence>
<feature type="transmembrane region" description="Helical" evidence="1">
    <location>
        <begin position="161"/>
        <end position="181"/>
    </location>
</feature>
<proteinExistence type="predicted"/>
<gene>
    <name evidence="2" type="ORF">ABID46_000204</name>
</gene>